<proteinExistence type="predicted"/>
<dbReference type="Gene3D" id="3.10.129.130">
    <property type="match status" value="1"/>
</dbReference>
<dbReference type="Proteomes" id="UP000284651">
    <property type="component" value="Unassembled WGS sequence"/>
</dbReference>
<evidence type="ECO:0000313" key="2">
    <source>
        <dbReference type="Proteomes" id="UP000284651"/>
    </source>
</evidence>
<name>A0A413CWS2_9FIRM</name>
<evidence type="ECO:0000313" key="1">
    <source>
        <dbReference type="EMBL" id="RGW76139.1"/>
    </source>
</evidence>
<protein>
    <submittedName>
        <fullName evidence="1">Type III toxin-antitoxin system ToxN/AbiQ family toxin</fullName>
    </submittedName>
</protein>
<dbReference type="InterPro" id="IPR053735">
    <property type="entry name" value="Type_III_TA_endoRNase"/>
</dbReference>
<accession>A0A413CWS2</accession>
<dbReference type="Pfam" id="PF13958">
    <property type="entry name" value="ToxN_toxin"/>
    <property type="match status" value="1"/>
</dbReference>
<sequence>MEYTDFLRNTIESKVPLEHMGSDNLPRPFIGILIMNNEHLFVIPLTSPKAKHARMSNSLDFHKINGGEYGAINFNNMFPIINDDRIYQIIDTGYNSDCSEAELQYRNLVRNQLTWLNLSHNKALVLRKAENLYNLYISGELDRKVKRRCCNFMKLQEEYMNFQL</sequence>
<dbReference type="GO" id="GO:0004521">
    <property type="term" value="F:RNA endonuclease activity"/>
    <property type="evidence" value="ECO:0007669"/>
    <property type="project" value="InterPro"/>
</dbReference>
<gene>
    <name evidence="1" type="ORF">DWV56_02925</name>
</gene>
<reference evidence="1 2" key="1">
    <citation type="submission" date="2018-08" db="EMBL/GenBank/DDBJ databases">
        <title>A genome reference for cultivated species of the human gut microbiota.</title>
        <authorList>
            <person name="Zou Y."/>
            <person name="Xue W."/>
            <person name="Luo G."/>
        </authorList>
    </citation>
    <scope>NUCLEOTIDE SEQUENCE [LARGE SCALE GENOMIC DNA]</scope>
    <source>
        <strain evidence="1 2">AF10-31</strain>
    </source>
</reference>
<dbReference type="InterPro" id="IPR025911">
    <property type="entry name" value="ToxN/AbiQ_toxin"/>
</dbReference>
<comment type="caution">
    <text evidence="1">The sequence shown here is derived from an EMBL/GenBank/DDBJ whole genome shotgun (WGS) entry which is preliminary data.</text>
</comment>
<dbReference type="AlphaFoldDB" id="A0A413CWS2"/>
<dbReference type="GO" id="GO:0003723">
    <property type="term" value="F:RNA binding"/>
    <property type="evidence" value="ECO:0007669"/>
    <property type="project" value="InterPro"/>
</dbReference>
<dbReference type="EMBL" id="QSAT01000006">
    <property type="protein sequence ID" value="RGW76139.1"/>
    <property type="molecule type" value="Genomic_DNA"/>
</dbReference>
<organism evidence="1 2">
    <name type="scientific">Holdemanella biformis</name>
    <dbReference type="NCBI Taxonomy" id="1735"/>
    <lineage>
        <taxon>Bacteria</taxon>
        <taxon>Bacillati</taxon>
        <taxon>Bacillota</taxon>
        <taxon>Erysipelotrichia</taxon>
        <taxon>Erysipelotrichales</taxon>
        <taxon>Erysipelotrichaceae</taxon>
        <taxon>Holdemanella</taxon>
    </lineage>
</organism>